<proteinExistence type="predicted"/>
<evidence type="ECO:0000313" key="3">
    <source>
        <dbReference type="RefSeq" id="XP_031569354.1"/>
    </source>
</evidence>
<dbReference type="Proteomes" id="UP000515163">
    <property type="component" value="Unplaced"/>
</dbReference>
<dbReference type="AlphaFoldDB" id="A0A6P8IQY8"/>
<dbReference type="RefSeq" id="XP_031569354.1">
    <property type="nucleotide sequence ID" value="XM_031713494.1"/>
</dbReference>
<evidence type="ECO:0000313" key="2">
    <source>
        <dbReference type="Proteomes" id="UP000515163"/>
    </source>
</evidence>
<dbReference type="InParanoid" id="A0A6P8IQY8"/>
<dbReference type="KEGG" id="aten:116303886"/>
<reference evidence="3" key="1">
    <citation type="submission" date="2025-08" db="UniProtKB">
        <authorList>
            <consortium name="RefSeq"/>
        </authorList>
    </citation>
    <scope>IDENTIFICATION</scope>
    <source>
        <tissue evidence="3">Tentacle</tissue>
    </source>
</reference>
<sequence>MTSMFNLRAHSAVCTRRKELDYDVFFPMYQEHKDMKQQGAYSRTPLLSLRTNVEENRLRPHTTTGIVQGLQNTKNFGLLFTPRRISYRVERALKHTENEKGLCLYKGKPRRMVVTERGIVQNIRPSATVNDTSLFSGATSAWQGDDTMSSSSQQTSNSNGTTLTETTESLSLMPGVFQDKNSKPRIFVRLRQLSSQERVMEWLYRSCNHPCKTLPLI</sequence>
<keyword evidence="2" id="KW-1185">Reference proteome</keyword>
<name>A0A6P8IQY8_ACTTE</name>
<dbReference type="OrthoDB" id="10369281at2759"/>
<evidence type="ECO:0000256" key="1">
    <source>
        <dbReference type="SAM" id="MobiDB-lite"/>
    </source>
</evidence>
<gene>
    <name evidence="3" type="primary">LOC116303886</name>
</gene>
<organism evidence="2 3">
    <name type="scientific">Actinia tenebrosa</name>
    <name type="common">Australian red waratah sea anemone</name>
    <dbReference type="NCBI Taxonomy" id="6105"/>
    <lineage>
        <taxon>Eukaryota</taxon>
        <taxon>Metazoa</taxon>
        <taxon>Cnidaria</taxon>
        <taxon>Anthozoa</taxon>
        <taxon>Hexacorallia</taxon>
        <taxon>Actiniaria</taxon>
        <taxon>Actiniidae</taxon>
        <taxon>Actinia</taxon>
    </lineage>
</organism>
<feature type="compositionally biased region" description="Low complexity" evidence="1">
    <location>
        <begin position="144"/>
        <end position="164"/>
    </location>
</feature>
<protein>
    <submittedName>
        <fullName evidence="3">Uncharacterized protein LOC116303886</fullName>
    </submittedName>
</protein>
<dbReference type="GeneID" id="116303886"/>
<accession>A0A6P8IQY8</accession>
<feature type="region of interest" description="Disordered" evidence="1">
    <location>
        <begin position="140"/>
        <end position="164"/>
    </location>
</feature>